<dbReference type="InterPro" id="IPR017871">
    <property type="entry name" value="ABC_transporter-like_CS"/>
</dbReference>
<reference evidence="12 13" key="1">
    <citation type="submission" date="2016-10" db="EMBL/GenBank/DDBJ databases">
        <authorList>
            <person name="de Groot N.N."/>
        </authorList>
    </citation>
    <scope>NUCLEOTIDE SEQUENCE [LARGE SCALE GENOMIC DNA]</scope>
    <source>
        <strain evidence="12 13">DSM 21228</strain>
    </source>
</reference>
<dbReference type="GO" id="GO:0016020">
    <property type="term" value="C:membrane"/>
    <property type="evidence" value="ECO:0007669"/>
    <property type="project" value="InterPro"/>
</dbReference>
<keyword evidence="2" id="KW-1003">Cell membrane</keyword>
<name>A0A1H3X6I2_9GAMM</name>
<evidence type="ECO:0000313" key="13">
    <source>
        <dbReference type="Proteomes" id="UP000199397"/>
    </source>
</evidence>
<dbReference type="Gene3D" id="2.40.50.100">
    <property type="match status" value="1"/>
</dbReference>
<feature type="domain" description="ABC transporter" evidence="10">
    <location>
        <begin position="4"/>
        <end position="240"/>
    </location>
</feature>
<dbReference type="InterPro" id="IPR027417">
    <property type="entry name" value="P-loop_NTPase"/>
</dbReference>
<evidence type="ECO:0000259" key="10">
    <source>
        <dbReference type="PROSITE" id="PS50893"/>
    </source>
</evidence>
<dbReference type="InterPro" id="IPR003439">
    <property type="entry name" value="ABC_transporter-like_ATP-bd"/>
</dbReference>
<dbReference type="PROSITE" id="PS00211">
    <property type="entry name" value="ABC_TRANSPORTER_1"/>
    <property type="match status" value="1"/>
</dbReference>
<dbReference type="InterPro" id="IPR003593">
    <property type="entry name" value="AAA+_ATPase"/>
</dbReference>
<dbReference type="STRING" id="525918.SAMN05660964_00579"/>
<keyword evidence="4" id="KW-0997">Cell inner membrane</keyword>
<evidence type="ECO:0000256" key="2">
    <source>
        <dbReference type="ARBA" id="ARBA00022475"/>
    </source>
</evidence>
<dbReference type="GO" id="GO:0015098">
    <property type="term" value="F:molybdate ion transmembrane transporter activity"/>
    <property type="evidence" value="ECO:0007669"/>
    <property type="project" value="InterPro"/>
</dbReference>
<keyword evidence="8" id="KW-0472">Membrane</keyword>
<dbReference type="Proteomes" id="UP000199397">
    <property type="component" value="Unassembled WGS sequence"/>
</dbReference>
<keyword evidence="1" id="KW-0813">Transport</keyword>
<protein>
    <submittedName>
        <fullName evidence="12">Molybdate transport system ATP-binding protein</fullName>
    </submittedName>
</protein>
<dbReference type="RefSeq" id="WP_093065224.1">
    <property type="nucleotide sequence ID" value="NZ_FNQP01000003.1"/>
</dbReference>
<dbReference type="InterPro" id="IPR004606">
    <property type="entry name" value="Mop_domain"/>
</dbReference>
<sequence>MSNTPHDNLHARFQLAFSGFQLETDLQLPGSGVTALFGHSGSGKTTLLRCIAGLQRPDSGFLQVRGQVWQDSAQGVFLPTHQRPLGYVFQEASLFPHLSARKNMDYGRKRAVQAANDAELAAIVDMLGIGHLLDKIPAQLSGGERQRVGIARALALKPQVLLMDEPLAALDLKRKQEILPFLEHLHRELDIPILYVTHSPQEVTQLADHLVVLEAGRVVASGALAEVLTRLDSPMAQGKEASSVLQVKVWDHEPEFHLSHVGFAGGVISLPYQQATAVGTPLRLRIDARDVSLTLQQPAQTSILNVLPASITGMAQPVAGQVMVRLNLGGVPLLAHITQKSASVMGLRVGMAVFAQIKATAIV</sequence>
<dbReference type="PROSITE" id="PS51866">
    <property type="entry name" value="MOP"/>
    <property type="match status" value="1"/>
</dbReference>
<dbReference type="SMART" id="SM00382">
    <property type="entry name" value="AAA"/>
    <property type="match status" value="1"/>
</dbReference>
<dbReference type="NCBIfam" id="TIGR02142">
    <property type="entry name" value="modC_ABC"/>
    <property type="match status" value="1"/>
</dbReference>
<dbReference type="EMBL" id="FNQP01000003">
    <property type="protein sequence ID" value="SDZ94244.1"/>
    <property type="molecule type" value="Genomic_DNA"/>
</dbReference>
<evidence type="ECO:0000256" key="6">
    <source>
        <dbReference type="ARBA" id="ARBA00022840"/>
    </source>
</evidence>
<keyword evidence="13" id="KW-1185">Reference proteome</keyword>
<dbReference type="PANTHER" id="PTHR43514:SF10">
    <property type="entry name" value="MOLYBDENUM IMPORT ATP-BINDING PROTEIN MODC 2"/>
    <property type="match status" value="1"/>
</dbReference>
<evidence type="ECO:0000256" key="9">
    <source>
        <dbReference type="PROSITE-ProRule" id="PRU01213"/>
    </source>
</evidence>
<organism evidence="12 13">
    <name type="scientific">Thiothrix caldifontis</name>
    <dbReference type="NCBI Taxonomy" id="525918"/>
    <lineage>
        <taxon>Bacteria</taxon>
        <taxon>Pseudomonadati</taxon>
        <taxon>Pseudomonadota</taxon>
        <taxon>Gammaproteobacteria</taxon>
        <taxon>Thiotrichales</taxon>
        <taxon>Thiotrichaceae</taxon>
        <taxon>Thiothrix</taxon>
    </lineage>
</organism>
<dbReference type="GO" id="GO:0140359">
    <property type="term" value="F:ABC-type transporter activity"/>
    <property type="evidence" value="ECO:0007669"/>
    <property type="project" value="InterPro"/>
</dbReference>
<dbReference type="InterPro" id="IPR050334">
    <property type="entry name" value="Molybdenum_import_ModC"/>
</dbReference>
<dbReference type="InterPro" id="IPR008995">
    <property type="entry name" value="Mo/tungstate-bd_C_term_dom"/>
</dbReference>
<dbReference type="InterPro" id="IPR011868">
    <property type="entry name" value="ModC_ABC_ATP-bd"/>
</dbReference>
<keyword evidence="5" id="KW-0547">Nucleotide-binding</keyword>
<dbReference type="Pfam" id="PF00005">
    <property type="entry name" value="ABC_tran"/>
    <property type="match status" value="1"/>
</dbReference>
<evidence type="ECO:0000256" key="8">
    <source>
        <dbReference type="ARBA" id="ARBA00023136"/>
    </source>
</evidence>
<dbReference type="PANTHER" id="PTHR43514">
    <property type="entry name" value="ABC TRANSPORTER I FAMILY MEMBER 10"/>
    <property type="match status" value="1"/>
</dbReference>
<dbReference type="PROSITE" id="PS50893">
    <property type="entry name" value="ABC_TRANSPORTER_2"/>
    <property type="match status" value="1"/>
</dbReference>
<dbReference type="SUPFAM" id="SSF52540">
    <property type="entry name" value="P-loop containing nucleoside triphosphate hydrolases"/>
    <property type="match status" value="1"/>
</dbReference>
<dbReference type="InterPro" id="IPR005116">
    <property type="entry name" value="Transp-assoc_OB_typ1"/>
</dbReference>
<gene>
    <name evidence="12" type="ORF">SAMN05660964_00579</name>
</gene>
<evidence type="ECO:0000259" key="11">
    <source>
        <dbReference type="PROSITE" id="PS51866"/>
    </source>
</evidence>
<dbReference type="GO" id="GO:0005524">
    <property type="term" value="F:ATP binding"/>
    <property type="evidence" value="ECO:0007669"/>
    <property type="project" value="UniProtKB-KW"/>
</dbReference>
<evidence type="ECO:0000256" key="5">
    <source>
        <dbReference type="ARBA" id="ARBA00022741"/>
    </source>
</evidence>
<dbReference type="GO" id="GO:0016887">
    <property type="term" value="F:ATP hydrolysis activity"/>
    <property type="evidence" value="ECO:0007669"/>
    <property type="project" value="InterPro"/>
</dbReference>
<evidence type="ECO:0000256" key="7">
    <source>
        <dbReference type="ARBA" id="ARBA00022967"/>
    </source>
</evidence>
<dbReference type="Pfam" id="PF03459">
    <property type="entry name" value="TOBE"/>
    <property type="match status" value="1"/>
</dbReference>
<dbReference type="SUPFAM" id="SSF50331">
    <property type="entry name" value="MOP-like"/>
    <property type="match status" value="1"/>
</dbReference>
<feature type="domain" description="Mop" evidence="11">
    <location>
        <begin position="300"/>
        <end position="363"/>
    </location>
</feature>
<evidence type="ECO:0000256" key="3">
    <source>
        <dbReference type="ARBA" id="ARBA00022505"/>
    </source>
</evidence>
<evidence type="ECO:0000256" key="4">
    <source>
        <dbReference type="ARBA" id="ARBA00022519"/>
    </source>
</evidence>
<proteinExistence type="predicted"/>
<dbReference type="OrthoDB" id="9802264at2"/>
<keyword evidence="7" id="KW-1278">Translocase</keyword>
<dbReference type="AlphaFoldDB" id="A0A1H3X6I2"/>
<evidence type="ECO:0000313" key="12">
    <source>
        <dbReference type="EMBL" id="SDZ94244.1"/>
    </source>
</evidence>
<keyword evidence="3 9" id="KW-0500">Molybdenum</keyword>
<keyword evidence="6 12" id="KW-0067">ATP-binding</keyword>
<dbReference type="Gene3D" id="3.40.50.300">
    <property type="entry name" value="P-loop containing nucleotide triphosphate hydrolases"/>
    <property type="match status" value="1"/>
</dbReference>
<accession>A0A1H3X6I2</accession>
<evidence type="ECO:0000256" key="1">
    <source>
        <dbReference type="ARBA" id="ARBA00022448"/>
    </source>
</evidence>